<name>A0A0D6PIS2_9PROT</name>
<dbReference type="PANTHER" id="PTHR46566:SF5">
    <property type="entry name" value="1-PHOSPHOFRUCTOKINASE"/>
    <property type="match status" value="1"/>
</dbReference>
<evidence type="ECO:0000313" key="10">
    <source>
        <dbReference type="EMBL" id="GAN81655.1"/>
    </source>
</evidence>
<evidence type="ECO:0000256" key="7">
    <source>
        <dbReference type="PIRNR" id="PIRNR000535"/>
    </source>
</evidence>
<dbReference type="GO" id="GO:0005829">
    <property type="term" value="C:cytosol"/>
    <property type="evidence" value="ECO:0007669"/>
    <property type="project" value="TreeGrafter"/>
</dbReference>
<evidence type="ECO:0000313" key="11">
    <source>
        <dbReference type="Proteomes" id="UP000032668"/>
    </source>
</evidence>
<dbReference type="Gene3D" id="3.40.1190.20">
    <property type="match status" value="1"/>
</dbReference>
<evidence type="ECO:0000256" key="6">
    <source>
        <dbReference type="ARBA" id="ARBA00047745"/>
    </source>
</evidence>
<keyword evidence="5 8" id="KW-0067">ATP-binding</keyword>
<dbReference type="InterPro" id="IPR002173">
    <property type="entry name" value="Carboh/pur_kinase_PfkB_CS"/>
</dbReference>
<dbReference type="InterPro" id="IPR029056">
    <property type="entry name" value="Ribokinase-like"/>
</dbReference>
<comment type="catalytic activity">
    <reaction evidence="6 8">
        <text>beta-D-fructose 1-phosphate + ATP = beta-D-fructose 1,6-bisphosphate + ADP + H(+)</text>
        <dbReference type="Rhea" id="RHEA:14213"/>
        <dbReference type="ChEBI" id="CHEBI:15378"/>
        <dbReference type="ChEBI" id="CHEBI:30616"/>
        <dbReference type="ChEBI" id="CHEBI:32966"/>
        <dbReference type="ChEBI" id="CHEBI:138881"/>
        <dbReference type="ChEBI" id="CHEBI:456216"/>
        <dbReference type="EC" id="2.7.1.56"/>
    </reaction>
</comment>
<comment type="caution">
    <text evidence="10">The sequence shown here is derived from an EMBL/GenBank/DDBJ whole genome shotgun (WGS) entry which is preliminary data.</text>
</comment>
<comment type="function">
    <text evidence="8">Catalyzes the ATP-dependent phosphorylation of fructose-l-phosphate to fructose-l,6-bisphosphate.</text>
</comment>
<dbReference type="CDD" id="cd01164">
    <property type="entry name" value="FruK_PfkB_like"/>
    <property type="match status" value="1"/>
</dbReference>
<keyword evidence="11" id="KW-1185">Reference proteome</keyword>
<comment type="similarity">
    <text evidence="1 7 8">Belongs to the carbohydrate kinase PfkB family.</text>
</comment>
<evidence type="ECO:0000256" key="3">
    <source>
        <dbReference type="ARBA" id="ARBA00022741"/>
    </source>
</evidence>
<dbReference type="OrthoDB" id="9801219at2"/>
<dbReference type="NCBIfam" id="TIGR03168">
    <property type="entry name" value="1-PFK"/>
    <property type="match status" value="1"/>
</dbReference>
<dbReference type="FunFam" id="3.40.1190.20:FF:000001">
    <property type="entry name" value="Phosphofructokinase"/>
    <property type="match status" value="1"/>
</dbReference>
<dbReference type="PIRSF" id="PIRSF000535">
    <property type="entry name" value="1PFK/6PFK/LacC"/>
    <property type="match status" value="1"/>
</dbReference>
<dbReference type="PROSITE" id="PS00584">
    <property type="entry name" value="PFKB_KINASES_2"/>
    <property type="match status" value="1"/>
</dbReference>
<dbReference type="AlphaFoldDB" id="A0A0D6PIS2"/>
<dbReference type="PANTHER" id="PTHR46566">
    <property type="entry name" value="1-PHOSPHOFRUCTOKINASE-RELATED"/>
    <property type="match status" value="1"/>
</dbReference>
<gene>
    <name evidence="10" type="ORF">Aam_109_004</name>
</gene>
<dbReference type="Proteomes" id="UP000032668">
    <property type="component" value="Unassembled WGS sequence"/>
</dbReference>
<dbReference type="GO" id="GO:0016052">
    <property type="term" value="P:carbohydrate catabolic process"/>
    <property type="evidence" value="ECO:0007669"/>
    <property type="project" value="UniProtKB-ARBA"/>
</dbReference>
<dbReference type="Pfam" id="PF00294">
    <property type="entry name" value="PfkB"/>
    <property type="match status" value="1"/>
</dbReference>
<reference evidence="10 11" key="1">
    <citation type="submission" date="2012-11" db="EMBL/GenBank/DDBJ databases">
        <title>Whole genome sequence of Acidocella aminolytica 101 = DSM 11237.</title>
        <authorList>
            <person name="Azuma Y."/>
            <person name="Higashiura N."/>
            <person name="Hirakawa H."/>
            <person name="Matsushita K."/>
        </authorList>
    </citation>
    <scope>NUCLEOTIDE SEQUENCE [LARGE SCALE GENOMIC DNA]</scope>
    <source>
        <strain evidence="11">101 / DSM 11237</strain>
    </source>
</reference>
<dbReference type="STRING" id="1120923.SAMN02746095_03615"/>
<dbReference type="GO" id="GO:0008662">
    <property type="term" value="F:1-phosphofructokinase activity"/>
    <property type="evidence" value="ECO:0007669"/>
    <property type="project" value="UniProtKB-UniRule"/>
</dbReference>
<keyword evidence="2 7" id="KW-0808">Transferase</keyword>
<dbReference type="GO" id="GO:0005524">
    <property type="term" value="F:ATP binding"/>
    <property type="evidence" value="ECO:0007669"/>
    <property type="project" value="UniProtKB-UniRule"/>
</dbReference>
<sequence length="324" mass="33262">MSAAILTVTLNPALDQTILLDHLVPGEVHRARGAALHAGGKGVNVASCLADWSGNALTASGILGADNQAAFTALFAAKGIADGFLRVPGETRTNIKLSHDGDTTDINLPGLTVPAEMQNTLADRVEELCVPGGLALLAGSLPADIEPAFYATLLSRLAARGVRVLLDTSGAPLKAGLSGAVLPFAIKPNRAELEEFVGHELADDDALLEAAHELNARGVELVVVSLGAEGALFVTAKQALRASLPPLRALSTVGAGDAMMAGILAGLREGAALDRIARLGTAFAAGKLLRPGANLPPRQDVETLADQVQLQNLEIKVKAGGMEI</sequence>
<evidence type="ECO:0000256" key="5">
    <source>
        <dbReference type="ARBA" id="ARBA00022840"/>
    </source>
</evidence>
<proteinExistence type="inferred from homology"/>
<keyword evidence="3 8" id="KW-0547">Nucleotide-binding</keyword>
<dbReference type="RefSeq" id="WP_048880043.1">
    <property type="nucleotide sequence ID" value="NZ_BANC01000107.1"/>
</dbReference>
<evidence type="ECO:0000256" key="4">
    <source>
        <dbReference type="ARBA" id="ARBA00022777"/>
    </source>
</evidence>
<dbReference type="SUPFAM" id="SSF53613">
    <property type="entry name" value="Ribokinase-like"/>
    <property type="match status" value="1"/>
</dbReference>
<evidence type="ECO:0000256" key="1">
    <source>
        <dbReference type="ARBA" id="ARBA00010688"/>
    </source>
</evidence>
<evidence type="ECO:0000259" key="9">
    <source>
        <dbReference type="Pfam" id="PF00294"/>
    </source>
</evidence>
<keyword evidence="4 8" id="KW-0418">Kinase</keyword>
<dbReference type="NCBIfam" id="TIGR03828">
    <property type="entry name" value="pfkB"/>
    <property type="match status" value="1"/>
</dbReference>
<dbReference type="InterPro" id="IPR011611">
    <property type="entry name" value="PfkB_dom"/>
</dbReference>
<dbReference type="GO" id="GO:0044281">
    <property type="term" value="P:small molecule metabolic process"/>
    <property type="evidence" value="ECO:0007669"/>
    <property type="project" value="UniProtKB-ARBA"/>
</dbReference>
<feature type="domain" description="Carbohydrate kinase PfkB" evidence="9">
    <location>
        <begin position="10"/>
        <end position="296"/>
    </location>
</feature>
<evidence type="ECO:0000256" key="8">
    <source>
        <dbReference type="RuleBase" id="RU369061"/>
    </source>
</evidence>
<dbReference type="InterPro" id="IPR017583">
    <property type="entry name" value="Tagatose/fructose_Pkinase"/>
</dbReference>
<dbReference type="InterPro" id="IPR022463">
    <property type="entry name" value="1-PFruKinase"/>
</dbReference>
<evidence type="ECO:0000256" key="2">
    <source>
        <dbReference type="ARBA" id="ARBA00022679"/>
    </source>
</evidence>
<dbReference type="EMBL" id="BANC01000107">
    <property type="protein sequence ID" value="GAN81655.1"/>
    <property type="molecule type" value="Genomic_DNA"/>
</dbReference>
<organism evidence="10 11">
    <name type="scientific">Acidocella aminolytica 101 = DSM 11237</name>
    <dbReference type="NCBI Taxonomy" id="1120923"/>
    <lineage>
        <taxon>Bacteria</taxon>
        <taxon>Pseudomonadati</taxon>
        <taxon>Pseudomonadota</taxon>
        <taxon>Alphaproteobacteria</taxon>
        <taxon>Acetobacterales</taxon>
        <taxon>Acidocellaceae</taxon>
        <taxon>Acidocella</taxon>
    </lineage>
</organism>
<protein>
    <recommendedName>
        <fullName evidence="7">Phosphofructokinase</fullName>
    </recommendedName>
</protein>
<accession>A0A0D6PIS2</accession>